<dbReference type="KEGG" id="xce:Xcel_2316"/>
<dbReference type="Proteomes" id="UP000002255">
    <property type="component" value="Chromosome"/>
</dbReference>
<reference evidence="1 2" key="2">
    <citation type="journal article" date="2010" name="Stand. Genomic Sci.">
        <title>Complete genome sequence of Xylanimonas cellulosilytica type strain (XIL07).</title>
        <authorList>
            <person name="Foster B."/>
            <person name="Pukall R."/>
            <person name="Abt B."/>
            <person name="Nolan M."/>
            <person name="Glavina Del Rio T."/>
            <person name="Chen F."/>
            <person name="Lucas S."/>
            <person name="Tice H."/>
            <person name="Pitluck S."/>
            <person name="Cheng J.-F."/>
            <person name="Chertkov O."/>
            <person name="Brettin T."/>
            <person name="Han C."/>
            <person name="Detter J.C."/>
            <person name="Bruce D."/>
            <person name="Goodwin L."/>
            <person name="Ivanova N."/>
            <person name="Mavromatis K."/>
            <person name="Pati A."/>
            <person name="Mikhailova N."/>
            <person name="Chen A."/>
            <person name="Palaniappan K."/>
            <person name="Land M."/>
            <person name="Hauser L."/>
            <person name="Chang Y.-J."/>
            <person name="Jeffries C.D."/>
            <person name="Chain P."/>
            <person name="Rohde M."/>
            <person name="Goeker M."/>
            <person name="Bristow J."/>
            <person name="Eisen J.A."/>
            <person name="Markowitz V."/>
            <person name="Hugenholtz P."/>
            <person name="Kyrpides N.C."/>
            <person name="Klenk H.-P."/>
            <person name="Lapidus A."/>
        </authorList>
    </citation>
    <scope>NUCLEOTIDE SEQUENCE [LARGE SCALE GENOMIC DNA]</scope>
    <source>
        <strain evidence="2">DSM 15894 / CECT 5975 / LMG 20990 / XIL07</strain>
    </source>
</reference>
<evidence type="ECO:0000313" key="2">
    <source>
        <dbReference type="Proteomes" id="UP000002255"/>
    </source>
</evidence>
<proteinExistence type="predicted"/>
<name>D1BVL5_XYLCX</name>
<protein>
    <submittedName>
        <fullName evidence="1">Uncharacterized protein</fullName>
    </submittedName>
</protein>
<sequence>MKAIRMPESIAQSDMGTVGAFLRDMGLRYSFDRDGDITFTMRLPGEATRPEDGTPDWSRLRYSMRSDFSFVGEFTGGEFTDWAKRIVRFYLVGSKMRAGVLGIHAYPRVVPAKFADSAHIRVIPTRGEAEAFNMAATSGLRATHFNDRSFAVTAGIVGLLSDESLRGSIAYAQAAAGYFLEGQFRGWMVSEPA</sequence>
<keyword evidence="2" id="KW-1185">Reference proteome</keyword>
<dbReference type="AlphaFoldDB" id="D1BVL5"/>
<organism evidence="1 2">
    <name type="scientific">Xylanimonas cellulosilytica (strain DSM 15894 / JCM 12276 / CECT 5975 / KCTC 9989 / LMG 20990 / NBRC 107835 / XIL07)</name>
    <dbReference type="NCBI Taxonomy" id="446471"/>
    <lineage>
        <taxon>Bacteria</taxon>
        <taxon>Bacillati</taxon>
        <taxon>Actinomycetota</taxon>
        <taxon>Actinomycetes</taxon>
        <taxon>Micrococcales</taxon>
        <taxon>Promicromonosporaceae</taxon>
        <taxon>Xylanimonas</taxon>
    </lineage>
</organism>
<reference evidence="2" key="1">
    <citation type="submission" date="2009-11" db="EMBL/GenBank/DDBJ databases">
        <title>The complete chromosome of Xylanimonas cellulosilytica DSM 15894.</title>
        <authorList>
            <consortium name="US DOE Joint Genome Institute (JGI-PGF)"/>
            <person name="Lucas S."/>
            <person name="Copeland A."/>
            <person name="Lapidus A."/>
            <person name="Glavina del Rio T."/>
            <person name="Dalin E."/>
            <person name="Tice H."/>
            <person name="Bruce D."/>
            <person name="Goodwin L."/>
            <person name="Pitluck S."/>
            <person name="Kyrpides N."/>
            <person name="Mavromatis K."/>
            <person name="Ivanova N."/>
            <person name="Mikhailova N."/>
            <person name="Foster B."/>
            <person name="Clum A."/>
            <person name="Brettin T."/>
            <person name="Detter J.C."/>
            <person name="Han C."/>
            <person name="Larimer F."/>
            <person name="Land M."/>
            <person name="Hauser L."/>
            <person name="Markowitz V."/>
            <person name="Cheng J.F."/>
            <person name="Hugenholtz P."/>
            <person name="Woyke T."/>
            <person name="Wu D."/>
            <person name="Gehrich-Schroeter G."/>
            <person name="Schneider S."/>
            <person name="Pukall S.R."/>
            <person name="Klenk H.P."/>
            <person name="Eisen J.A."/>
        </authorList>
    </citation>
    <scope>NUCLEOTIDE SEQUENCE [LARGE SCALE GENOMIC DNA]</scope>
    <source>
        <strain evidence="2">DSM 15894 / CECT 5975 / LMG 20990 / XIL07</strain>
    </source>
</reference>
<dbReference type="EMBL" id="CP001821">
    <property type="protein sequence ID" value="ACZ31334.1"/>
    <property type="molecule type" value="Genomic_DNA"/>
</dbReference>
<evidence type="ECO:0000313" key="1">
    <source>
        <dbReference type="EMBL" id="ACZ31334.1"/>
    </source>
</evidence>
<dbReference type="HOGENOM" id="CLU_1408259_0_0_11"/>
<gene>
    <name evidence="1" type="ordered locus">Xcel_2316</name>
</gene>
<accession>D1BVL5</accession>